<keyword evidence="6" id="KW-1185">Reference proteome</keyword>
<evidence type="ECO:0000256" key="1">
    <source>
        <dbReference type="ARBA" id="ARBA00022723"/>
    </source>
</evidence>
<feature type="domain" description="EF-hand" evidence="4">
    <location>
        <begin position="91"/>
        <end position="126"/>
    </location>
</feature>
<proteinExistence type="predicted"/>
<dbReference type="Pfam" id="PF00036">
    <property type="entry name" value="EF-hand_1"/>
    <property type="match status" value="1"/>
</dbReference>
<dbReference type="CDD" id="cd00051">
    <property type="entry name" value="EFh"/>
    <property type="match status" value="1"/>
</dbReference>
<evidence type="ECO:0000259" key="4">
    <source>
        <dbReference type="PROSITE" id="PS50222"/>
    </source>
</evidence>
<dbReference type="InterPro" id="IPR028846">
    <property type="entry name" value="Recoverin"/>
</dbReference>
<dbReference type="PROSITE" id="PS00018">
    <property type="entry name" value="EF_HAND_1"/>
    <property type="match status" value="1"/>
</dbReference>
<dbReference type="Proteomes" id="UP000887116">
    <property type="component" value="Unassembled WGS sequence"/>
</dbReference>
<dbReference type="InterPro" id="IPR011992">
    <property type="entry name" value="EF-hand-dom_pair"/>
</dbReference>
<dbReference type="InterPro" id="IPR018247">
    <property type="entry name" value="EF_Hand_1_Ca_BS"/>
</dbReference>
<dbReference type="PROSITE" id="PS50222">
    <property type="entry name" value="EF_HAND_2"/>
    <property type="match status" value="2"/>
</dbReference>
<dbReference type="OrthoDB" id="191686at2759"/>
<reference evidence="5" key="1">
    <citation type="submission" date="2020-07" db="EMBL/GenBank/DDBJ databases">
        <title>Multicomponent nature underlies the extraordinary mechanical properties of spider dragline silk.</title>
        <authorList>
            <person name="Kono N."/>
            <person name="Nakamura H."/>
            <person name="Mori M."/>
            <person name="Yoshida Y."/>
            <person name="Ohtoshi R."/>
            <person name="Malay A.D."/>
            <person name="Moran D.A.P."/>
            <person name="Tomita M."/>
            <person name="Numata K."/>
            <person name="Arakawa K."/>
        </authorList>
    </citation>
    <scope>NUCLEOTIDE SEQUENCE</scope>
</reference>
<dbReference type="Gene3D" id="1.10.238.10">
    <property type="entry name" value="EF-hand"/>
    <property type="match status" value="1"/>
</dbReference>
<evidence type="ECO:0000256" key="2">
    <source>
        <dbReference type="ARBA" id="ARBA00022737"/>
    </source>
</evidence>
<sequence length="209" mass="24345">MKFLRKGLQGTERIIVWISFLLTKINVSYDDFDHHPPRYRPQRINALCRLTNFTKSEIKLIYQGFKQVCPTGVVNESTFKDIFGSYFPQGDATLYAHYVFKACDQQNNGTINFQEFLTGLSMLTRGPTEDKLRWTFRLYDIDGDGRIERREMREIIASVYLMLGKHTEPSVEQDTPTQHADKVFEVSVLSNIDRFSINKLLQIVEIYDA</sequence>
<dbReference type="GO" id="GO:0005509">
    <property type="term" value="F:calcium ion binding"/>
    <property type="evidence" value="ECO:0007669"/>
    <property type="project" value="InterPro"/>
</dbReference>
<dbReference type="SUPFAM" id="SSF47473">
    <property type="entry name" value="EF-hand"/>
    <property type="match status" value="1"/>
</dbReference>
<accession>A0A8X6LGL3</accession>
<dbReference type="EMBL" id="BMAO01006320">
    <property type="protein sequence ID" value="GFR07657.1"/>
    <property type="molecule type" value="Genomic_DNA"/>
</dbReference>
<dbReference type="PANTHER" id="PTHR23055:SF167">
    <property type="entry name" value="EF-HAND DOMAIN-CONTAINING PROTEIN"/>
    <property type="match status" value="1"/>
</dbReference>
<dbReference type="InterPro" id="IPR002048">
    <property type="entry name" value="EF_hand_dom"/>
</dbReference>
<protein>
    <submittedName>
        <fullName evidence="5">Kv channel-interacting protein 1</fullName>
    </submittedName>
</protein>
<dbReference type="PANTHER" id="PTHR23055">
    <property type="entry name" value="CALCIUM BINDING PROTEINS"/>
    <property type="match status" value="1"/>
</dbReference>
<keyword evidence="2" id="KW-0677">Repeat</keyword>
<feature type="domain" description="EF-hand" evidence="4">
    <location>
        <begin position="127"/>
        <end position="162"/>
    </location>
</feature>
<evidence type="ECO:0000256" key="3">
    <source>
        <dbReference type="ARBA" id="ARBA00022837"/>
    </source>
</evidence>
<evidence type="ECO:0000313" key="5">
    <source>
        <dbReference type="EMBL" id="GFR07657.1"/>
    </source>
</evidence>
<organism evidence="5 6">
    <name type="scientific">Trichonephila clavata</name>
    <name type="common">Joro spider</name>
    <name type="synonym">Nephila clavata</name>
    <dbReference type="NCBI Taxonomy" id="2740835"/>
    <lineage>
        <taxon>Eukaryota</taxon>
        <taxon>Metazoa</taxon>
        <taxon>Ecdysozoa</taxon>
        <taxon>Arthropoda</taxon>
        <taxon>Chelicerata</taxon>
        <taxon>Arachnida</taxon>
        <taxon>Araneae</taxon>
        <taxon>Araneomorphae</taxon>
        <taxon>Entelegynae</taxon>
        <taxon>Araneoidea</taxon>
        <taxon>Nephilidae</taxon>
        <taxon>Trichonephila</taxon>
    </lineage>
</organism>
<evidence type="ECO:0000313" key="6">
    <source>
        <dbReference type="Proteomes" id="UP000887116"/>
    </source>
</evidence>
<name>A0A8X6LGL3_TRICU</name>
<gene>
    <name evidence="5" type="primary">Kcnip1</name>
    <name evidence="5" type="ORF">TNCT_127501</name>
</gene>
<dbReference type="PRINTS" id="PR00450">
    <property type="entry name" value="RECOVERIN"/>
</dbReference>
<keyword evidence="3" id="KW-0106">Calcium</keyword>
<comment type="caution">
    <text evidence="5">The sequence shown here is derived from an EMBL/GenBank/DDBJ whole genome shotgun (WGS) entry which is preliminary data.</text>
</comment>
<keyword evidence="1" id="KW-0479">Metal-binding</keyword>
<dbReference type="AlphaFoldDB" id="A0A8X6LGL3"/>
<dbReference type="SMART" id="SM00054">
    <property type="entry name" value="EFh"/>
    <property type="match status" value="2"/>
</dbReference>